<feature type="compositionally biased region" description="Basic residues" evidence="12">
    <location>
        <begin position="646"/>
        <end position="661"/>
    </location>
</feature>
<keyword evidence="4 11" id="KW-0813">Transport</keyword>
<comment type="subcellular location">
    <subcellularLocation>
        <location evidence="1">Cytoplasmic vesicle</location>
        <location evidence="1">Clathrin-coated vesicle membrane</location>
        <topology evidence="1">Peripheral membrane protein</topology>
        <orientation evidence="1">Cytoplasmic side</orientation>
    </subcellularLocation>
    <subcellularLocation>
        <location evidence="2">Golgi apparatus</location>
    </subcellularLocation>
</comment>
<evidence type="ECO:0000256" key="8">
    <source>
        <dbReference type="ARBA" id="ARBA00023136"/>
    </source>
</evidence>
<evidence type="ECO:0000256" key="1">
    <source>
        <dbReference type="ARBA" id="ARBA00004145"/>
    </source>
</evidence>
<protein>
    <recommendedName>
        <fullName evidence="11">AP-3 complex subunit beta</fullName>
    </recommendedName>
</protein>
<sequence length="1029" mass="114636">RVTTAARMGQGSCPSHHASPSGSSFTWHDDLKEMLDSNKDSLKLEAMKRIVAMIARGKNASDLFPAVVKNVACKNIEVKKLVYVYLVRYAEEQQDLALLSISTFQRGLKDPNQLIRASALRVLSSIRVPIIVPIMMLAIKEAASDMSPYVRKTAAHAIPKLYSLDSDQKDQLIEVIEKLLADKTTLVAGSVVMAFEEVCPERIDLIHKNYRKLCNLLIDVEEWGQVVIINMLTRYARTQFLSPNQNESLLEENTEKAFYGSEEEDGKDAKAEAAMLAKCKPYVMDPDHRLLLRNTKPLLQSRNAAVVMAVAQLYFHLAPKAEVGVIAKALVRLLRSHRSVQYVVLQNVATMSIKRRGMFEPYLKSFYIRSTDPTQIKILKLEVLTNLANETNISTILREFQTYIRSMDKDFVAATIQAIGRCATNIGKVRDTCLNGLVQLLSNRDELVVAESVVVIKKLLQMQPAQHSEIIKHMAKLTDNIQVPMARASILWLIGEYCEHVPKIAPDVLRKMAKSFTNEEDIVKLQVINLAAKLYLTNSKQSKLLTQYVLNLAKYDQNYDIRDRARFIRQLIVPTEKSGALNKYAKKLFLAQKPAPILESSFKDRDHFQLGSLSHLLNAKAVGYQELPDWPDEAPDPSVRNVEVKRRRWRRGQRGRTRKVPIRQSWGVRAGTPWEGRGVLPAKTLPQPPELASPHSPSEEEEEEEREKKAKKKAPQGRKGRAETSSEEASTSESSSSGSDSGSEAEAKQRKVMRAGMGGCTGIPVPPIELPISTPCSPPAARPAPRRFPCLIWMTLLSPAFSAVKTYELLHRMAGEGLAVEYCFSRRPFPGDPHMVAVQIQISNNTDTEVKNLEWGQGLGENVGCSDNCVVPEHLAPGDTASVVMGIDFCDSTQAANFQLCTHTRQFYVSIQPPVGELMAPVFMSENEFKKEQGKLMGMSEITEKLMLSEKCQSDHTIVQQLTSAANVGRVPSPCSPPNRFAAKTVTSGSLVLITLERREGSTAQLTINSEKMVIGTMLVKDIIQALAQ</sequence>
<keyword evidence="9" id="KW-0968">Cytoplasmic vesicle</keyword>
<evidence type="ECO:0000256" key="10">
    <source>
        <dbReference type="ARBA" id="ARBA00023570"/>
    </source>
</evidence>
<feature type="region of interest" description="Disordered" evidence="12">
    <location>
        <begin position="646"/>
        <end position="750"/>
    </location>
</feature>
<evidence type="ECO:0000313" key="15">
    <source>
        <dbReference type="Proteomes" id="UP000694563"/>
    </source>
</evidence>
<feature type="compositionally biased region" description="Basic residues" evidence="12">
    <location>
        <begin position="709"/>
        <end position="719"/>
    </location>
</feature>
<dbReference type="InterPro" id="IPR026740">
    <property type="entry name" value="AP3_beta"/>
</dbReference>
<dbReference type="Gene3D" id="1.25.10.10">
    <property type="entry name" value="Leucine-rich Repeat Variant"/>
    <property type="match status" value="1"/>
</dbReference>
<organism evidence="14 15">
    <name type="scientific">Catharus ustulatus</name>
    <name type="common">Russet-backed thrush</name>
    <name type="synonym">Hylocichla ustulatus</name>
    <dbReference type="NCBI Taxonomy" id="91951"/>
    <lineage>
        <taxon>Eukaryota</taxon>
        <taxon>Metazoa</taxon>
        <taxon>Chordata</taxon>
        <taxon>Craniata</taxon>
        <taxon>Vertebrata</taxon>
        <taxon>Euteleostomi</taxon>
        <taxon>Archelosauria</taxon>
        <taxon>Archosauria</taxon>
        <taxon>Dinosauria</taxon>
        <taxon>Saurischia</taxon>
        <taxon>Theropoda</taxon>
        <taxon>Coelurosauria</taxon>
        <taxon>Aves</taxon>
        <taxon>Neognathae</taxon>
        <taxon>Neoaves</taxon>
        <taxon>Telluraves</taxon>
        <taxon>Australaves</taxon>
        <taxon>Passeriformes</taxon>
        <taxon>Turdidae</taxon>
        <taxon>Catharus</taxon>
    </lineage>
</organism>
<feature type="region of interest" description="Disordered" evidence="12">
    <location>
        <begin position="1"/>
        <end position="24"/>
    </location>
</feature>
<dbReference type="GO" id="GO:0006886">
    <property type="term" value="P:intracellular protein transport"/>
    <property type="evidence" value="ECO:0007669"/>
    <property type="project" value="InterPro"/>
</dbReference>
<dbReference type="Proteomes" id="UP000694563">
    <property type="component" value="Chromosome 12"/>
</dbReference>
<gene>
    <name evidence="14" type="primary">AP3B2</name>
</gene>
<comment type="similarity">
    <text evidence="3 11">Belongs to the adaptor complexes large subunit family.</text>
</comment>
<proteinExistence type="inferred from homology"/>
<comment type="function">
    <text evidence="10">Subunit of non-clathrin- and clathrin-associated adaptor protein complex 3 (AP-3) that plays a role in protein sorting in the late-Golgi/trans-Golgi network (TGN) and/or endosomes. The AP complexes mediate both the recruitment of clathrin to membranes and the recognition of sorting signals within the cytosolic tails of transmembrane cargo molecules. AP-3 appears to be involved in the sorting of a subset of transmembrane proteins targeted to lysosomes and lysosome-related organelles. In concert with the BLOC-1 complex, AP-3 is required to target cargos into vesicles assembled at cell bodies for delivery into neurites and nerve terminals.</text>
</comment>
<evidence type="ECO:0000256" key="4">
    <source>
        <dbReference type="ARBA" id="ARBA00022448"/>
    </source>
</evidence>
<dbReference type="Pfam" id="PF01602">
    <property type="entry name" value="Adaptin_N"/>
    <property type="match status" value="1"/>
</dbReference>
<dbReference type="PIRSF" id="PIRSF037096">
    <property type="entry name" value="AP3_complex_beta"/>
    <property type="match status" value="1"/>
</dbReference>
<dbReference type="InterPro" id="IPR016024">
    <property type="entry name" value="ARM-type_fold"/>
</dbReference>
<dbReference type="InterPro" id="IPR002553">
    <property type="entry name" value="Clathrin/coatomer_adapt-like_N"/>
</dbReference>
<dbReference type="InterPro" id="IPR056314">
    <property type="entry name" value="AP3B1/2_C"/>
</dbReference>
<dbReference type="PANTHER" id="PTHR11134">
    <property type="entry name" value="ADAPTOR COMPLEX SUBUNIT BETA FAMILY MEMBER"/>
    <property type="match status" value="1"/>
</dbReference>
<dbReference type="Pfam" id="PF14796">
    <property type="entry name" value="AP3B1_C"/>
    <property type="match status" value="1"/>
</dbReference>
<evidence type="ECO:0000256" key="3">
    <source>
        <dbReference type="ARBA" id="ARBA00006613"/>
    </source>
</evidence>
<evidence type="ECO:0000256" key="5">
    <source>
        <dbReference type="ARBA" id="ARBA00022553"/>
    </source>
</evidence>
<evidence type="ECO:0000256" key="9">
    <source>
        <dbReference type="ARBA" id="ARBA00023329"/>
    </source>
</evidence>
<reference evidence="14" key="3">
    <citation type="submission" date="2025-09" db="UniProtKB">
        <authorList>
            <consortium name="Ensembl"/>
        </authorList>
    </citation>
    <scope>IDENTIFICATION</scope>
</reference>
<feature type="domain" description="AP-3 complex subunit beta C-terminal" evidence="13">
    <location>
        <begin position="766"/>
        <end position="894"/>
    </location>
</feature>
<dbReference type="GO" id="GO:0030665">
    <property type="term" value="C:clathrin-coated vesicle membrane"/>
    <property type="evidence" value="ECO:0007669"/>
    <property type="project" value="UniProtKB-SubCell"/>
</dbReference>
<keyword evidence="6 11" id="KW-0653">Protein transport</keyword>
<dbReference type="SMART" id="SM01355">
    <property type="entry name" value="AP3B1_C"/>
    <property type="match status" value="1"/>
</dbReference>
<evidence type="ECO:0000313" key="14">
    <source>
        <dbReference type="Ensembl" id="ENSCUSP00005005394.1"/>
    </source>
</evidence>
<reference evidence="14" key="1">
    <citation type="submission" date="2020-10" db="EMBL/GenBank/DDBJ databases">
        <title>Catharus ustulatus (Swainson's thrush) genome, bCatUst1, primary haplotype v2.</title>
        <authorList>
            <person name="Delmore K."/>
            <person name="Vafadar M."/>
            <person name="Formenti G."/>
            <person name="Chow W."/>
            <person name="Pelan S."/>
            <person name="Howe K."/>
            <person name="Rhie A."/>
            <person name="Mountcastle J."/>
            <person name="Haase B."/>
            <person name="Fedrigo O."/>
            <person name="Jarvis E.D."/>
        </authorList>
    </citation>
    <scope>NUCLEOTIDE SEQUENCE [LARGE SCALE GENOMIC DNA]</scope>
</reference>
<evidence type="ECO:0000256" key="12">
    <source>
        <dbReference type="SAM" id="MobiDB-lite"/>
    </source>
</evidence>
<keyword evidence="8 11" id="KW-0472">Membrane</keyword>
<evidence type="ECO:0000256" key="7">
    <source>
        <dbReference type="ARBA" id="ARBA00023034"/>
    </source>
</evidence>
<dbReference type="InterPro" id="IPR026739">
    <property type="entry name" value="AP_beta"/>
</dbReference>
<dbReference type="InterPro" id="IPR029390">
    <property type="entry name" value="AP3B_C"/>
</dbReference>
<feature type="compositionally biased region" description="Low complexity" evidence="12">
    <location>
        <begin position="727"/>
        <end position="744"/>
    </location>
</feature>
<reference evidence="14" key="2">
    <citation type="submission" date="2025-08" db="UniProtKB">
        <authorList>
            <consortium name="Ensembl"/>
        </authorList>
    </citation>
    <scope>IDENTIFICATION</scope>
</reference>
<dbReference type="Ensembl" id="ENSCUST00005005608.1">
    <property type="protein sequence ID" value="ENSCUSP00005005394.1"/>
    <property type="gene ID" value="ENSCUSG00005002036.1"/>
</dbReference>
<dbReference type="GO" id="GO:0030123">
    <property type="term" value="C:AP-3 adaptor complex"/>
    <property type="evidence" value="ECO:0007669"/>
    <property type="project" value="UniProtKB-UniRule"/>
</dbReference>
<dbReference type="GO" id="GO:0005794">
    <property type="term" value="C:Golgi apparatus"/>
    <property type="evidence" value="ECO:0007669"/>
    <property type="project" value="UniProtKB-SubCell"/>
</dbReference>
<dbReference type="InterPro" id="IPR011989">
    <property type="entry name" value="ARM-like"/>
</dbReference>
<dbReference type="AlphaFoldDB" id="A0A8C3TTQ9"/>
<keyword evidence="15" id="KW-1185">Reference proteome</keyword>
<keyword evidence="5" id="KW-0597">Phosphoprotein</keyword>
<dbReference type="SUPFAM" id="SSF48371">
    <property type="entry name" value="ARM repeat"/>
    <property type="match status" value="1"/>
</dbReference>
<evidence type="ECO:0000256" key="11">
    <source>
        <dbReference type="PIRNR" id="PIRNR037096"/>
    </source>
</evidence>
<evidence type="ECO:0000256" key="6">
    <source>
        <dbReference type="ARBA" id="ARBA00022927"/>
    </source>
</evidence>
<evidence type="ECO:0000256" key="2">
    <source>
        <dbReference type="ARBA" id="ARBA00004555"/>
    </source>
</evidence>
<evidence type="ECO:0000259" key="13">
    <source>
        <dbReference type="SMART" id="SM01355"/>
    </source>
</evidence>
<dbReference type="GO" id="GO:0016192">
    <property type="term" value="P:vesicle-mediated transport"/>
    <property type="evidence" value="ECO:0007669"/>
    <property type="project" value="InterPro"/>
</dbReference>
<name>A0A8C3TTQ9_CATUS</name>
<accession>A0A8C3TTQ9</accession>
<keyword evidence="7" id="KW-0333">Golgi apparatus</keyword>
<dbReference type="Pfam" id="PF24080">
    <property type="entry name" value="AP3B1_C_2"/>
    <property type="match status" value="1"/>
</dbReference>